<dbReference type="Proteomes" id="UP000229383">
    <property type="component" value="Unassembled WGS sequence"/>
</dbReference>
<dbReference type="Gene3D" id="3.40.50.300">
    <property type="entry name" value="P-loop containing nucleotide triphosphate hydrolases"/>
    <property type="match status" value="1"/>
</dbReference>
<accession>A0A2H0TIS1</accession>
<evidence type="ECO:0000256" key="2">
    <source>
        <dbReference type="ARBA" id="ARBA00007599"/>
    </source>
</evidence>
<evidence type="ECO:0000256" key="4">
    <source>
        <dbReference type="ARBA" id="ARBA00022490"/>
    </source>
</evidence>
<evidence type="ECO:0000256" key="8">
    <source>
        <dbReference type="ARBA" id="ARBA00022840"/>
    </source>
</evidence>
<dbReference type="GO" id="GO:0005524">
    <property type="term" value="F:ATP binding"/>
    <property type="evidence" value="ECO:0007669"/>
    <property type="project" value="UniProtKB-KW"/>
</dbReference>
<dbReference type="InterPro" id="IPR003442">
    <property type="entry name" value="T6A_TsaE"/>
</dbReference>
<evidence type="ECO:0000256" key="9">
    <source>
        <dbReference type="ARBA" id="ARBA00022842"/>
    </source>
</evidence>
<dbReference type="GO" id="GO:0016740">
    <property type="term" value="F:transferase activity"/>
    <property type="evidence" value="ECO:0007669"/>
    <property type="project" value="UniProtKB-KW"/>
</dbReference>
<evidence type="ECO:0000256" key="3">
    <source>
        <dbReference type="ARBA" id="ARBA00019010"/>
    </source>
</evidence>
<keyword evidence="4" id="KW-0963">Cytoplasm</keyword>
<proteinExistence type="inferred from homology"/>
<sequence>MELFKLSSQNHRETRKIARILSKEILRSGPWDGAVIVGLVGDLGSGKTVFAQGFAEGLGIKNSVKSPTFVLVKNFKILRSKFKTFSHIDAYRLKNAGESRPLGWSDWVRDSKKIILVEWADRIKKIMPSPRIEIKFEIKPKEKRMLNFFVIKGNGKTNIKNKKRKK</sequence>
<keyword evidence="6" id="KW-0479">Metal-binding</keyword>
<keyword evidence="8" id="KW-0067">ATP-binding</keyword>
<dbReference type="SUPFAM" id="SSF52540">
    <property type="entry name" value="P-loop containing nucleoside triphosphate hydrolases"/>
    <property type="match status" value="1"/>
</dbReference>
<organism evidence="11 12">
    <name type="scientific">Candidatus Niyogibacteria bacterium CG10_big_fil_rev_8_21_14_0_10_42_19</name>
    <dbReference type="NCBI Taxonomy" id="1974725"/>
    <lineage>
        <taxon>Bacteria</taxon>
        <taxon>Candidatus Niyogiibacteriota</taxon>
    </lineage>
</organism>
<comment type="caution">
    <text evidence="11">The sequence shown here is derived from an EMBL/GenBank/DDBJ whole genome shotgun (WGS) entry which is preliminary data.</text>
</comment>
<dbReference type="EMBL" id="PFCN01000002">
    <property type="protein sequence ID" value="PIR70695.1"/>
    <property type="molecule type" value="Genomic_DNA"/>
</dbReference>
<evidence type="ECO:0000256" key="5">
    <source>
        <dbReference type="ARBA" id="ARBA00022694"/>
    </source>
</evidence>
<dbReference type="InterPro" id="IPR027417">
    <property type="entry name" value="P-loop_NTPase"/>
</dbReference>
<dbReference type="PANTHER" id="PTHR33540">
    <property type="entry name" value="TRNA THREONYLCARBAMOYLADENOSINE BIOSYNTHESIS PROTEIN TSAE"/>
    <property type="match status" value="1"/>
</dbReference>
<evidence type="ECO:0000313" key="11">
    <source>
        <dbReference type="EMBL" id="PIR70695.1"/>
    </source>
</evidence>
<comment type="subcellular location">
    <subcellularLocation>
        <location evidence="1">Cytoplasm</location>
    </subcellularLocation>
</comment>
<comment type="similarity">
    <text evidence="2">Belongs to the TsaE family.</text>
</comment>
<gene>
    <name evidence="11" type="ORF">COU46_00130</name>
</gene>
<keyword evidence="11" id="KW-0808">Transferase</keyword>
<dbReference type="GO" id="GO:0005737">
    <property type="term" value="C:cytoplasm"/>
    <property type="evidence" value="ECO:0007669"/>
    <property type="project" value="UniProtKB-SubCell"/>
</dbReference>
<evidence type="ECO:0000256" key="7">
    <source>
        <dbReference type="ARBA" id="ARBA00022741"/>
    </source>
</evidence>
<dbReference type="NCBIfam" id="TIGR00150">
    <property type="entry name" value="T6A_YjeE"/>
    <property type="match status" value="1"/>
</dbReference>
<evidence type="ECO:0000313" key="12">
    <source>
        <dbReference type="Proteomes" id="UP000229383"/>
    </source>
</evidence>
<dbReference type="GO" id="GO:0046872">
    <property type="term" value="F:metal ion binding"/>
    <property type="evidence" value="ECO:0007669"/>
    <property type="project" value="UniProtKB-KW"/>
</dbReference>
<keyword evidence="5" id="KW-0819">tRNA processing</keyword>
<evidence type="ECO:0000256" key="10">
    <source>
        <dbReference type="ARBA" id="ARBA00032441"/>
    </source>
</evidence>
<evidence type="ECO:0000256" key="1">
    <source>
        <dbReference type="ARBA" id="ARBA00004496"/>
    </source>
</evidence>
<reference evidence="12" key="1">
    <citation type="submission" date="2017-09" db="EMBL/GenBank/DDBJ databases">
        <title>Depth-based differentiation of microbial function through sediment-hosted aquifers and enrichment of novel symbionts in the deep terrestrial subsurface.</title>
        <authorList>
            <person name="Probst A.J."/>
            <person name="Ladd B."/>
            <person name="Jarett J.K."/>
            <person name="Geller-Mcgrath D.E."/>
            <person name="Sieber C.M.K."/>
            <person name="Emerson J.B."/>
            <person name="Anantharaman K."/>
            <person name="Thomas B.C."/>
            <person name="Malmstrom R."/>
            <person name="Stieglmeier M."/>
            <person name="Klingl A."/>
            <person name="Woyke T."/>
            <person name="Ryan C.M."/>
            <person name="Banfield J.F."/>
        </authorList>
    </citation>
    <scope>NUCLEOTIDE SEQUENCE [LARGE SCALE GENOMIC DNA]</scope>
</reference>
<dbReference type="PANTHER" id="PTHR33540:SF2">
    <property type="entry name" value="TRNA THREONYLCARBAMOYLADENOSINE BIOSYNTHESIS PROTEIN TSAE"/>
    <property type="match status" value="1"/>
</dbReference>
<protein>
    <recommendedName>
        <fullName evidence="3">tRNA threonylcarbamoyladenosine biosynthesis protein TsaE</fullName>
    </recommendedName>
    <alternativeName>
        <fullName evidence="10">t(6)A37 threonylcarbamoyladenosine biosynthesis protein TsaE</fullName>
    </alternativeName>
</protein>
<evidence type="ECO:0000256" key="6">
    <source>
        <dbReference type="ARBA" id="ARBA00022723"/>
    </source>
</evidence>
<dbReference type="AlphaFoldDB" id="A0A2H0TIS1"/>
<dbReference type="GO" id="GO:0002949">
    <property type="term" value="P:tRNA threonylcarbamoyladenosine modification"/>
    <property type="evidence" value="ECO:0007669"/>
    <property type="project" value="InterPro"/>
</dbReference>
<name>A0A2H0TIS1_9BACT</name>
<dbReference type="Pfam" id="PF02367">
    <property type="entry name" value="TsaE"/>
    <property type="match status" value="1"/>
</dbReference>
<keyword evidence="7" id="KW-0547">Nucleotide-binding</keyword>
<keyword evidence="9" id="KW-0460">Magnesium</keyword>